<evidence type="ECO:0000256" key="4">
    <source>
        <dbReference type="ARBA" id="ARBA00022801"/>
    </source>
</evidence>
<keyword evidence="12" id="KW-1185">Reference proteome</keyword>
<dbReference type="SUPFAM" id="SSF55486">
    <property type="entry name" value="Metalloproteases ('zincins'), catalytic domain"/>
    <property type="match status" value="1"/>
</dbReference>
<evidence type="ECO:0008006" key="13">
    <source>
        <dbReference type="Google" id="ProtNLM"/>
    </source>
</evidence>
<gene>
    <name evidence="11" type="ORF">P43SY_008096</name>
</gene>
<reference evidence="11" key="1">
    <citation type="submission" date="2021-12" db="EMBL/GenBank/DDBJ databases">
        <title>Prjna785345.</title>
        <authorList>
            <person name="Rujirawat T."/>
            <person name="Krajaejun T."/>
        </authorList>
    </citation>
    <scope>NUCLEOTIDE SEQUENCE</scope>
    <source>
        <strain evidence="11">Pi057C3</strain>
    </source>
</reference>
<feature type="compositionally biased region" description="Low complexity" evidence="10">
    <location>
        <begin position="670"/>
        <end position="683"/>
    </location>
</feature>
<dbReference type="GO" id="GO:0005737">
    <property type="term" value="C:cytoplasm"/>
    <property type="evidence" value="ECO:0007669"/>
    <property type="project" value="TreeGrafter"/>
</dbReference>
<evidence type="ECO:0000313" key="12">
    <source>
        <dbReference type="Proteomes" id="UP001209570"/>
    </source>
</evidence>
<evidence type="ECO:0000256" key="8">
    <source>
        <dbReference type="PIRSR" id="PIRSR601577-2"/>
    </source>
</evidence>
<comment type="cofactor">
    <cofactor evidence="8">
        <name>Zn(2+)</name>
        <dbReference type="ChEBI" id="CHEBI:29105"/>
    </cofactor>
    <text evidence="8">Binds 1 zinc ion per subunit.</text>
</comment>
<dbReference type="GO" id="GO:0016020">
    <property type="term" value="C:membrane"/>
    <property type="evidence" value="ECO:0007669"/>
    <property type="project" value="InterPro"/>
</dbReference>
<feature type="compositionally biased region" description="Pro residues" evidence="10">
    <location>
        <begin position="612"/>
        <end position="621"/>
    </location>
</feature>
<keyword evidence="9" id="KW-0175">Coiled coil</keyword>
<dbReference type="GO" id="GO:0046872">
    <property type="term" value="F:metal ion binding"/>
    <property type="evidence" value="ECO:0007669"/>
    <property type="project" value="UniProtKB-KW"/>
</dbReference>
<name>A0AAD5LBU4_PYTIN</name>
<evidence type="ECO:0000313" key="11">
    <source>
        <dbReference type="EMBL" id="KAJ0394517.1"/>
    </source>
</evidence>
<dbReference type="Proteomes" id="UP001209570">
    <property type="component" value="Unassembled WGS sequence"/>
</dbReference>
<dbReference type="GO" id="GO:0007155">
    <property type="term" value="P:cell adhesion"/>
    <property type="evidence" value="ECO:0007669"/>
    <property type="project" value="InterPro"/>
</dbReference>
<feature type="compositionally biased region" description="Low complexity" evidence="10">
    <location>
        <begin position="646"/>
        <end position="659"/>
    </location>
</feature>
<feature type="compositionally biased region" description="Pro residues" evidence="10">
    <location>
        <begin position="660"/>
        <end position="669"/>
    </location>
</feature>
<evidence type="ECO:0000256" key="10">
    <source>
        <dbReference type="SAM" id="MobiDB-lite"/>
    </source>
</evidence>
<dbReference type="GO" id="GO:0004222">
    <property type="term" value="F:metalloendopeptidase activity"/>
    <property type="evidence" value="ECO:0007669"/>
    <property type="project" value="InterPro"/>
</dbReference>
<keyword evidence="2" id="KW-0645">Protease</keyword>
<feature type="region of interest" description="Disordered" evidence="10">
    <location>
        <begin position="534"/>
        <end position="558"/>
    </location>
</feature>
<sequence length="843" mass="91117">MGNVNAPSDAAEDAALSRVSRLRDDLADMERAVAELHRRPQIDLRAPHLVHAYGVDVGSDPAVFRFSSLLPGRDYRVVFDGVHRDDVLTCSASFRTPSLERPPALRCAVVSADNVYEVDYAEPSLWSTMRRMVAAPDDPESVDRKGDRLPLVLHLGGQVAMQRQFDKAWAMMVRQTECIQPPAAMSGPGDAAFTNAWADVERQVMEILRSAYRTQWMLADDKRFVLANASNLMMWSDWDVYPAFTTSKTFIVDHSQPTIEMQVLRTVMRCARRLYHEYQRALWDDDIHVVIERDNAMRAVAEEALATTAKIHSLAVAIPLAESDLELQKKRREIEGARRAERHLRALEAEKARFEKELVSFNQLIAPQRGEEFMVVIGDICILMIDMRGNRIEPGGSQLSDNEILSNVQWDYIEQELERPDLKTLIYPVAPSAFVISFAVEELQHIQELPVSGVANADFILYVRAVKSKYCTDSVLAYASSCQKDQYDRPTFGMANFCPDQIKTDPRDYESQLSTAMHEITHALGFSSQFYAYMRNPDGTPRTPRDENGDPPPGLENGSYCGIVAPGVYGCKVKSAATTLPPAVDNFTSAPVTPTPETPTTAPEAPTSAPETPAPTMPAPETPTTAPEAPTSAPETPAPNTPAPETPTTAPEAPTSAPETPAPTTPAPETPTTAPEAPTSAPETPAPITPAPSEPGIVSSEPPFEVRCNNGSVPMSVEGVPGIFCAVEPVCVANVSTGNCPGATVGLAWGSSCGLVQTGVYGCKPNTADGVPVAVSYPPVRDCSNSSAGSSPVSVVGEGTYCASEPVCVSSQLGNCPRAQEGLSRDSVCVKIPTGVYGCVLPA</sequence>
<dbReference type="InterPro" id="IPR001577">
    <property type="entry name" value="Peptidase_M8"/>
</dbReference>
<evidence type="ECO:0000256" key="2">
    <source>
        <dbReference type="ARBA" id="ARBA00022670"/>
    </source>
</evidence>
<evidence type="ECO:0000256" key="3">
    <source>
        <dbReference type="ARBA" id="ARBA00022723"/>
    </source>
</evidence>
<evidence type="ECO:0000256" key="6">
    <source>
        <dbReference type="ARBA" id="ARBA00023049"/>
    </source>
</evidence>
<keyword evidence="4" id="KW-0378">Hydrolase</keyword>
<dbReference type="AlphaFoldDB" id="A0AAD5LBU4"/>
<dbReference type="PRINTS" id="PR01217">
    <property type="entry name" value="PRICHEXTENSN"/>
</dbReference>
<proteinExistence type="inferred from homology"/>
<comment type="similarity">
    <text evidence="1">Belongs to the peptidase M8 family.</text>
</comment>
<comment type="caution">
    <text evidence="11">The sequence shown here is derived from an EMBL/GenBank/DDBJ whole genome shotgun (WGS) entry which is preliminary data.</text>
</comment>
<dbReference type="EMBL" id="JAKCXM010000405">
    <property type="protein sequence ID" value="KAJ0394517.1"/>
    <property type="molecule type" value="Genomic_DNA"/>
</dbReference>
<keyword evidence="3 8" id="KW-0479">Metal-binding</keyword>
<feature type="coiled-coil region" evidence="9">
    <location>
        <begin position="320"/>
        <end position="364"/>
    </location>
</feature>
<feature type="compositionally biased region" description="Low complexity" evidence="10">
    <location>
        <begin position="598"/>
        <end position="611"/>
    </location>
</feature>
<keyword evidence="6 8" id="KW-0482">Metalloprotease</keyword>
<evidence type="ECO:0000256" key="5">
    <source>
        <dbReference type="ARBA" id="ARBA00022833"/>
    </source>
</evidence>
<organism evidence="11 12">
    <name type="scientific">Pythium insidiosum</name>
    <name type="common">Pythiosis disease agent</name>
    <dbReference type="NCBI Taxonomy" id="114742"/>
    <lineage>
        <taxon>Eukaryota</taxon>
        <taxon>Sar</taxon>
        <taxon>Stramenopiles</taxon>
        <taxon>Oomycota</taxon>
        <taxon>Peronosporomycetes</taxon>
        <taxon>Pythiales</taxon>
        <taxon>Pythiaceae</taxon>
        <taxon>Pythium</taxon>
    </lineage>
</organism>
<dbReference type="Pfam" id="PF01457">
    <property type="entry name" value="Peptidase_M8"/>
    <property type="match status" value="1"/>
</dbReference>
<feature type="compositionally biased region" description="Pro residues" evidence="10">
    <location>
        <begin position="636"/>
        <end position="645"/>
    </location>
</feature>
<dbReference type="PANTHER" id="PTHR10942:SF0">
    <property type="entry name" value="LEISHMANOLYSIN-LIKE PEPTIDASE"/>
    <property type="match status" value="1"/>
</dbReference>
<dbReference type="Gene3D" id="3.10.170.20">
    <property type="match status" value="1"/>
</dbReference>
<feature type="binding site" evidence="8">
    <location>
        <position position="518"/>
    </location>
    <ligand>
        <name>Zn(2+)</name>
        <dbReference type="ChEBI" id="CHEBI:29105"/>
        <note>catalytic</note>
    </ligand>
</feature>
<feature type="compositionally biased region" description="Pro residues" evidence="10">
    <location>
        <begin position="684"/>
        <end position="693"/>
    </location>
</feature>
<dbReference type="GO" id="GO:0006508">
    <property type="term" value="P:proteolysis"/>
    <property type="evidence" value="ECO:0007669"/>
    <property type="project" value="UniProtKB-KW"/>
</dbReference>
<evidence type="ECO:0000256" key="9">
    <source>
        <dbReference type="SAM" id="Coils"/>
    </source>
</evidence>
<protein>
    <recommendedName>
        <fullName evidence="13">Leishmanolysin-like peptidase</fullName>
    </recommendedName>
</protein>
<dbReference type="PANTHER" id="PTHR10942">
    <property type="entry name" value="LEISHMANOLYSIN-LIKE PEPTIDASE"/>
    <property type="match status" value="1"/>
</dbReference>
<keyword evidence="5 8" id="KW-0862">Zinc</keyword>
<feature type="region of interest" description="Disordered" evidence="10">
    <location>
        <begin position="582"/>
        <end position="703"/>
    </location>
</feature>
<evidence type="ECO:0000256" key="1">
    <source>
        <dbReference type="ARBA" id="ARBA00005860"/>
    </source>
</evidence>
<feature type="compositionally biased region" description="Low complexity" evidence="10">
    <location>
        <begin position="622"/>
        <end position="635"/>
    </location>
</feature>
<accession>A0AAD5LBU4</accession>
<evidence type="ECO:0000256" key="7">
    <source>
        <dbReference type="PIRSR" id="PIRSR601577-1"/>
    </source>
</evidence>
<feature type="active site" evidence="7">
    <location>
        <position position="519"/>
    </location>
</feature>
<feature type="binding site" evidence="8">
    <location>
        <position position="522"/>
    </location>
    <ligand>
        <name>Zn(2+)</name>
        <dbReference type="ChEBI" id="CHEBI:29105"/>
        <note>catalytic</note>
    </ligand>
</feature>